<dbReference type="Pfam" id="PF04916">
    <property type="entry name" value="Phospholip_B"/>
    <property type="match status" value="1"/>
</dbReference>
<dbReference type="InterPro" id="IPR007000">
    <property type="entry name" value="PLipase_B-like"/>
</dbReference>
<dbReference type="GeneID" id="112466524"/>
<keyword evidence="2" id="KW-0732">Signal</keyword>
<protein>
    <recommendedName>
        <fullName evidence="7">Phospholipase B-like</fullName>
        <ecNumber evidence="7">3.1.1.-</ecNumber>
    </recommendedName>
</protein>
<dbReference type="GO" id="GO:0004620">
    <property type="term" value="F:phospholipase activity"/>
    <property type="evidence" value="ECO:0007669"/>
    <property type="project" value="InterPro"/>
</dbReference>
<dbReference type="OrthoDB" id="419508at2759"/>
<proteinExistence type="inferred from homology"/>
<organism evidence="9 10">
    <name type="scientific">Temnothorax curvispinosus</name>
    <dbReference type="NCBI Taxonomy" id="300111"/>
    <lineage>
        <taxon>Eukaryota</taxon>
        <taxon>Metazoa</taxon>
        <taxon>Ecdysozoa</taxon>
        <taxon>Arthropoda</taxon>
        <taxon>Hexapoda</taxon>
        <taxon>Insecta</taxon>
        <taxon>Pterygota</taxon>
        <taxon>Neoptera</taxon>
        <taxon>Endopterygota</taxon>
        <taxon>Hymenoptera</taxon>
        <taxon>Apocrita</taxon>
        <taxon>Aculeata</taxon>
        <taxon>Formicoidea</taxon>
        <taxon>Formicidae</taxon>
        <taxon>Myrmicinae</taxon>
        <taxon>Temnothorax</taxon>
    </lineage>
</organism>
<evidence type="ECO:0000256" key="8">
    <source>
        <dbReference type="SAM" id="Phobius"/>
    </source>
</evidence>
<name>A0A6J1R5W2_9HYME</name>
<evidence type="ECO:0000256" key="7">
    <source>
        <dbReference type="RuleBase" id="RU364138"/>
    </source>
</evidence>
<dbReference type="CTD" id="38610"/>
<dbReference type="GO" id="GO:0005576">
    <property type="term" value="C:extracellular region"/>
    <property type="evidence" value="ECO:0007669"/>
    <property type="project" value="TreeGrafter"/>
</dbReference>
<feature type="transmembrane region" description="Helical" evidence="8">
    <location>
        <begin position="14"/>
        <end position="32"/>
    </location>
</feature>
<accession>A0A6J1R5W2</accession>
<dbReference type="Gene3D" id="3.60.60.30">
    <property type="match status" value="1"/>
</dbReference>
<dbReference type="PANTHER" id="PTHR12370:SF3">
    <property type="entry name" value="PHOSPHOLIPASE B-LIKE 2-RELATED"/>
    <property type="match status" value="1"/>
</dbReference>
<keyword evidence="3 7" id="KW-0378">Hydrolase</keyword>
<comment type="similarity">
    <text evidence="1 7">Belongs to the phospholipase B-like family.</text>
</comment>
<keyword evidence="9" id="KW-1185">Reference proteome</keyword>
<dbReference type="Proteomes" id="UP000504618">
    <property type="component" value="Unplaced"/>
</dbReference>
<evidence type="ECO:0000256" key="4">
    <source>
        <dbReference type="ARBA" id="ARBA00022963"/>
    </source>
</evidence>
<keyword evidence="5 7" id="KW-0443">Lipid metabolism</keyword>
<keyword evidence="8" id="KW-0472">Membrane</keyword>
<evidence type="ECO:0000256" key="2">
    <source>
        <dbReference type="ARBA" id="ARBA00022729"/>
    </source>
</evidence>
<sequence length="548" mass="61916">MLKVVGASWLQTRISTYILVAVALLGIGAIIFSEYGHVEKDGTYSATVSWNHKGGYRIDFWGQGNDLADVRLNAARAYYKTGIFESGWSIIEIETSSKYPDTVQAYAAGLLEGSLTWQIIHHHWHNTVNVVCEKWEGECQKLMRFLRENTAIVRERAEHLSATDPFWHMVRLFYVQLDGLEAGWRFAVRRSRQPVEMDKEDFLWLAMAADLPDLERALNGSESYHDYIKSMIFLKSLSREGLNPLIAVGHTTAAPYAKMLRLLKKYTFGYHVLPFSKTSAPVPSRSIIMSSYPGALSSHDEFYLVQGDNRELIIAATPLTVTNRSLWNLMSTKNQVMSSARVMAANRLAVNGYSWSRSMSLQNGANVARHWVTVEPRDGIVWLVEQSSGLIRTVDISERFADTDVLWTVGEHLRETNVGISENEEENDDVAKSELVARLQSNITTTEHFRRLMRGYSHEKSTIENEDQARISTNRGDLEKVDIPFGIIDTKIILADADGVESFEATSGPNIPGSTQPFRWSTTFPNVSHVGQPDIFDFDSVIPLWVWL</sequence>
<gene>
    <name evidence="10" type="primary">LOC112466524</name>
</gene>
<dbReference type="EC" id="3.1.1.-" evidence="7"/>
<keyword evidence="8" id="KW-1133">Transmembrane helix</keyword>
<evidence type="ECO:0000313" key="9">
    <source>
        <dbReference type="Proteomes" id="UP000504618"/>
    </source>
</evidence>
<dbReference type="PANTHER" id="PTHR12370">
    <property type="entry name" value="PHOSPHOLIPASE B-RELATED"/>
    <property type="match status" value="1"/>
</dbReference>
<keyword evidence="4 7" id="KW-0442">Lipid degradation</keyword>
<evidence type="ECO:0000256" key="1">
    <source>
        <dbReference type="ARBA" id="ARBA00007835"/>
    </source>
</evidence>
<evidence type="ECO:0000313" key="10">
    <source>
        <dbReference type="RefSeq" id="XP_024890414.1"/>
    </source>
</evidence>
<evidence type="ECO:0000256" key="5">
    <source>
        <dbReference type="ARBA" id="ARBA00023098"/>
    </source>
</evidence>
<dbReference type="RefSeq" id="XP_024890414.1">
    <property type="nucleotide sequence ID" value="XM_025034646.1"/>
</dbReference>
<evidence type="ECO:0000256" key="3">
    <source>
        <dbReference type="ARBA" id="ARBA00022801"/>
    </source>
</evidence>
<comment type="function">
    <text evidence="7">Putative phospholipase.</text>
</comment>
<dbReference type="AlphaFoldDB" id="A0A6J1R5W2"/>
<reference evidence="10" key="1">
    <citation type="submission" date="2025-08" db="UniProtKB">
        <authorList>
            <consortium name="RefSeq"/>
        </authorList>
    </citation>
    <scope>IDENTIFICATION</scope>
    <source>
        <tissue evidence="10">Whole body</tissue>
    </source>
</reference>
<evidence type="ECO:0000256" key="6">
    <source>
        <dbReference type="ARBA" id="ARBA00023180"/>
    </source>
</evidence>
<keyword evidence="6" id="KW-0325">Glycoprotein</keyword>
<dbReference type="GO" id="GO:0009395">
    <property type="term" value="P:phospholipid catabolic process"/>
    <property type="evidence" value="ECO:0007669"/>
    <property type="project" value="TreeGrafter"/>
</dbReference>
<keyword evidence="8" id="KW-0812">Transmembrane</keyword>